<feature type="domain" description="PNPLA" evidence="8">
    <location>
        <begin position="31"/>
        <end position="222"/>
    </location>
</feature>
<accession>E6W5Y0</accession>
<comment type="subcellular location">
    <subcellularLocation>
        <location evidence="1">Membrane</location>
    </subcellularLocation>
</comment>
<proteinExistence type="predicted"/>
<dbReference type="Gene3D" id="3.10.20.310">
    <property type="entry name" value="membrane protein fhac"/>
    <property type="match status" value="1"/>
</dbReference>
<dbReference type="EMBL" id="CP002432">
    <property type="protein sequence ID" value="ADU67265.1"/>
    <property type="molecule type" value="Genomic_DNA"/>
</dbReference>
<dbReference type="eggNOG" id="COG4775">
    <property type="taxonomic scope" value="Bacteria"/>
</dbReference>
<dbReference type="Proteomes" id="UP000002572">
    <property type="component" value="Chromosome"/>
</dbReference>
<dbReference type="InterPro" id="IPR050301">
    <property type="entry name" value="NTE"/>
</dbReference>
<dbReference type="Gene3D" id="2.40.160.50">
    <property type="entry name" value="membrane protein fhac: a member of the omp85/tpsb transporter family"/>
    <property type="match status" value="1"/>
</dbReference>
<dbReference type="InterPro" id="IPR002641">
    <property type="entry name" value="PNPLA_dom"/>
</dbReference>
<reference evidence="9 10" key="1">
    <citation type="submission" date="2010-12" db="EMBL/GenBank/DDBJ databases">
        <title>Complete sequence of Desulfurispirillum indicum S5.</title>
        <authorList>
            <consortium name="US DOE Joint Genome Institute"/>
            <person name="Lucas S."/>
            <person name="Copeland A."/>
            <person name="Lapidus A."/>
            <person name="Cheng J.-F."/>
            <person name="Goodwin L."/>
            <person name="Pitluck S."/>
            <person name="Chertkov O."/>
            <person name="Held B."/>
            <person name="Detter J.C."/>
            <person name="Han C."/>
            <person name="Tapia R."/>
            <person name="Land M."/>
            <person name="Hauser L."/>
            <person name="Kyrpides N."/>
            <person name="Ivanova N."/>
            <person name="Mikhailova N."/>
            <person name="Haggblom M."/>
            <person name="Rauschenbach I."/>
            <person name="Bini E."/>
            <person name="Woyke T."/>
        </authorList>
    </citation>
    <scope>NUCLEOTIDE SEQUENCE [LARGE SCALE GENOMIC DNA]</scope>
    <source>
        <strain evidence="10">ATCC BAA-1389 / DSM 22839 / S5</strain>
    </source>
</reference>
<dbReference type="RefSeq" id="WP_013507134.1">
    <property type="nucleotide sequence ID" value="NC_014836.1"/>
</dbReference>
<feature type="signal peptide" evidence="7">
    <location>
        <begin position="1"/>
        <end position="23"/>
    </location>
</feature>
<dbReference type="PANTHER" id="PTHR14226:SF29">
    <property type="entry name" value="NEUROPATHY TARGET ESTERASE SWS"/>
    <property type="match status" value="1"/>
</dbReference>
<keyword evidence="5" id="KW-0472">Membrane</keyword>
<evidence type="ECO:0000256" key="1">
    <source>
        <dbReference type="ARBA" id="ARBA00004370"/>
    </source>
</evidence>
<evidence type="ECO:0000313" key="10">
    <source>
        <dbReference type="Proteomes" id="UP000002572"/>
    </source>
</evidence>
<feature type="short sequence motif" description="GXGXXG" evidence="6">
    <location>
        <begin position="35"/>
        <end position="40"/>
    </location>
</feature>
<dbReference type="PROSITE" id="PS51635">
    <property type="entry name" value="PNPLA"/>
    <property type="match status" value="1"/>
</dbReference>
<keyword evidence="3 6" id="KW-0442">Lipid degradation</keyword>
<dbReference type="STRING" id="653733.Selin_2553"/>
<dbReference type="eggNOG" id="COG1752">
    <property type="taxonomic scope" value="Bacteria"/>
</dbReference>
<protein>
    <submittedName>
        <fullName evidence="9">Patatin</fullName>
    </submittedName>
</protein>
<dbReference type="GO" id="GO:0016042">
    <property type="term" value="P:lipid catabolic process"/>
    <property type="evidence" value="ECO:0007669"/>
    <property type="project" value="UniProtKB-UniRule"/>
</dbReference>
<feature type="active site" description="Proton acceptor" evidence="6">
    <location>
        <position position="209"/>
    </location>
</feature>
<dbReference type="GO" id="GO:0016787">
    <property type="term" value="F:hydrolase activity"/>
    <property type="evidence" value="ECO:0007669"/>
    <property type="project" value="UniProtKB-UniRule"/>
</dbReference>
<sequence length="735" mass="81705">MKYLRSTLLPLCLLVATAMSGSAQESPRVALVLSGGGAKGIAHVGVLQFLEEMRVPVHCIAGTSMGALVGGAYASGFSVQKLEEAISSADWERLFSSTPHRSFIPFHQKQEDWLNFFDFTINMQGTRIYPVAGLINTHNLHFFFRELTGFQPVMDFDQMPIPFRAIGTDLESGEAVTMSRGDLSTALLASMSVPGVFPPVYHEGRLLFDGALVNNLPIAVALRDCKPDLIIAVNISPDTDTGARADEPASILTVAQRITKIPVQYNVRHGLQELRPYDLLISPRVGSYSASDFTPVRPLIAEGYRAAALLYDQLRPLSLSPGEYDQWYREHRTPLAHSLSIRTISLPELTRVNPDVLQRRLRLDPQQAFDQSTLHASLNRIYASGDFERLDYHLSEEPGNGTHVIISATERPGGDFLRFGMELYTDSEGDSRFTALASYRKTWLNGLGAQWRNIFKIGHERQLYSEFNQPLFLGSELFLAPHISYHSQPHQVYQQEQPIARYNVSHYGTGLEIGTHVGRWGEGRLGIVRRFHRATVLVGDSALPEDEQWQTGYTASITYDQMDNPTFPTQGSAFALDWYATLDNPDSQTSYRRVEGRAAHALSWGRNSVVLSFRGGSGLDTDIPYFDQFRLGGFFNLSAYRGEELVGERVALAQLMAFRHTGSLPVLGKAYSGVLLETGNVWDEPDFSHDNLRHSPWSASLFTALDTGLGPLYLSLAHGSEGRGAAYLFLGIPYY</sequence>
<evidence type="ECO:0000256" key="4">
    <source>
        <dbReference type="ARBA" id="ARBA00023098"/>
    </source>
</evidence>
<dbReference type="OrthoDB" id="5290098at2"/>
<evidence type="ECO:0000256" key="6">
    <source>
        <dbReference type="PROSITE-ProRule" id="PRU01161"/>
    </source>
</evidence>
<dbReference type="Gene3D" id="3.40.1090.10">
    <property type="entry name" value="Cytosolic phospholipase A2 catalytic domain"/>
    <property type="match status" value="2"/>
</dbReference>
<feature type="active site" description="Nucleophile" evidence="6">
    <location>
        <position position="64"/>
    </location>
</feature>
<keyword evidence="2 6" id="KW-0378">Hydrolase</keyword>
<feature type="short sequence motif" description="DGA/G" evidence="6">
    <location>
        <begin position="209"/>
        <end position="211"/>
    </location>
</feature>
<gene>
    <name evidence="9" type="ordered locus">Selin_2553</name>
</gene>
<feature type="short sequence motif" description="GXSXG" evidence="6">
    <location>
        <begin position="62"/>
        <end position="66"/>
    </location>
</feature>
<dbReference type="HOGENOM" id="CLU_014750_1_0_0"/>
<evidence type="ECO:0000256" key="7">
    <source>
        <dbReference type="SAM" id="SignalP"/>
    </source>
</evidence>
<keyword evidence="10" id="KW-1185">Reference proteome</keyword>
<dbReference type="SUPFAM" id="SSF52151">
    <property type="entry name" value="FabD/lysophospholipase-like"/>
    <property type="match status" value="1"/>
</dbReference>
<dbReference type="Pfam" id="PF01734">
    <property type="entry name" value="Patatin"/>
    <property type="match status" value="1"/>
</dbReference>
<organism evidence="9 10">
    <name type="scientific">Desulfurispirillum indicum (strain ATCC BAA-1389 / DSM 22839 / S5)</name>
    <dbReference type="NCBI Taxonomy" id="653733"/>
    <lineage>
        <taxon>Bacteria</taxon>
        <taxon>Pseudomonadati</taxon>
        <taxon>Chrysiogenota</taxon>
        <taxon>Chrysiogenia</taxon>
        <taxon>Chrysiogenales</taxon>
        <taxon>Chrysiogenaceae</taxon>
        <taxon>Desulfurispirillum</taxon>
    </lineage>
</organism>
<dbReference type="AlphaFoldDB" id="E6W5Y0"/>
<evidence type="ECO:0000256" key="5">
    <source>
        <dbReference type="ARBA" id="ARBA00023136"/>
    </source>
</evidence>
<dbReference type="InParanoid" id="E6W5Y0"/>
<feature type="chain" id="PRO_5003211762" evidence="7">
    <location>
        <begin position="24"/>
        <end position="735"/>
    </location>
</feature>
<dbReference type="KEGG" id="din:Selin_2553"/>
<evidence type="ECO:0000256" key="3">
    <source>
        <dbReference type="ARBA" id="ARBA00022963"/>
    </source>
</evidence>
<evidence type="ECO:0000259" key="8">
    <source>
        <dbReference type="PROSITE" id="PS51635"/>
    </source>
</evidence>
<dbReference type="PANTHER" id="PTHR14226">
    <property type="entry name" value="NEUROPATHY TARGET ESTERASE/SWISS CHEESE D.MELANOGASTER"/>
    <property type="match status" value="1"/>
</dbReference>
<dbReference type="GO" id="GO:0019867">
    <property type="term" value="C:outer membrane"/>
    <property type="evidence" value="ECO:0007669"/>
    <property type="project" value="InterPro"/>
</dbReference>
<dbReference type="InterPro" id="IPR016035">
    <property type="entry name" value="Acyl_Trfase/lysoPLipase"/>
</dbReference>
<dbReference type="Pfam" id="PF01103">
    <property type="entry name" value="Omp85"/>
    <property type="match status" value="1"/>
</dbReference>
<name>E6W5Y0_DESIS</name>
<evidence type="ECO:0000313" key="9">
    <source>
        <dbReference type="EMBL" id="ADU67265.1"/>
    </source>
</evidence>
<dbReference type="CDD" id="cd07205">
    <property type="entry name" value="Pat_PNPLA6_PNPLA7_NTE1_like"/>
    <property type="match status" value="1"/>
</dbReference>
<dbReference type="InterPro" id="IPR000184">
    <property type="entry name" value="Bac_surfAg_D15"/>
</dbReference>
<keyword evidence="4 6" id="KW-0443">Lipid metabolism</keyword>
<keyword evidence="7" id="KW-0732">Signal</keyword>
<evidence type="ECO:0000256" key="2">
    <source>
        <dbReference type="ARBA" id="ARBA00022801"/>
    </source>
</evidence>